<gene>
    <name evidence="2" type="ORF">GCM10022223_07780</name>
</gene>
<evidence type="ECO:0000313" key="2">
    <source>
        <dbReference type="EMBL" id="GAA3595102.1"/>
    </source>
</evidence>
<feature type="transmembrane region" description="Helical" evidence="1">
    <location>
        <begin position="139"/>
        <end position="160"/>
    </location>
</feature>
<dbReference type="EMBL" id="BAAAZO010000001">
    <property type="protein sequence ID" value="GAA3595102.1"/>
    <property type="molecule type" value="Genomic_DNA"/>
</dbReference>
<protein>
    <submittedName>
        <fullName evidence="2">Uncharacterized protein</fullName>
    </submittedName>
</protein>
<keyword evidence="3" id="KW-1185">Reference proteome</keyword>
<feature type="transmembrane region" description="Helical" evidence="1">
    <location>
        <begin position="172"/>
        <end position="194"/>
    </location>
</feature>
<keyword evidence="1" id="KW-0472">Membrane</keyword>
<dbReference type="RefSeq" id="WP_231484297.1">
    <property type="nucleotide sequence ID" value="NZ_BAAAZO010000001.1"/>
</dbReference>
<keyword evidence="1" id="KW-0812">Transmembrane</keyword>
<comment type="caution">
    <text evidence="2">The sequence shown here is derived from an EMBL/GenBank/DDBJ whole genome shotgun (WGS) entry which is preliminary data.</text>
</comment>
<accession>A0ABP6Z262</accession>
<name>A0ABP6Z262_9ACTN</name>
<reference evidence="3" key="1">
    <citation type="journal article" date="2019" name="Int. J. Syst. Evol. Microbiol.">
        <title>The Global Catalogue of Microorganisms (GCM) 10K type strain sequencing project: providing services to taxonomists for standard genome sequencing and annotation.</title>
        <authorList>
            <consortium name="The Broad Institute Genomics Platform"/>
            <consortium name="The Broad Institute Genome Sequencing Center for Infectious Disease"/>
            <person name="Wu L."/>
            <person name="Ma J."/>
        </authorList>
    </citation>
    <scope>NUCLEOTIDE SEQUENCE [LARGE SCALE GENOMIC DNA]</scope>
    <source>
        <strain evidence="3">JCM 16902</strain>
    </source>
</reference>
<dbReference type="Proteomes" id="UP001501074">
    <property type="component" value="Unassembled WGS sequence"/>
</dbReference>
<evidence type="ECO:0000313" key="3">
    <source>
        <dbReference type="Proteomes" id="UP001501074"/>
    </source>
</evidence>
<organism evidence="2 3">
    <name type="scientific">Kineosporia mesophila</name>
    <dbReference type="NCBI Taxonomy" id="566012"/>
    <lineage>
        <taxon>Bacteria</taxon>
        <taxon>Bacillati</taxon>
        <taxon>Actinomycetota</taxon>
        <taxon>Actinomycetes</taxon>
        <taxon>Kineosporiales</taxon>
        <taxon>Kineosporiaceae</taxon>
        <taxon>Kineosporia</taxon>
    </lineage>
</organism>
<keyword evidence="1" id="KW-1133">Transmembrane helix</keyword>
<proteinExistence type="predicted"/>
<evidence type="ECO:0000256" key="1">
    <source>
        <dbReference type="SAM" id="Phobius"/>
    </source>
</evidence>
<sequence length="199" mass="20902">METIVVGYLSALAGGRAGLLVGRLGPGPAQAVDHALTELYDSLVFRAPALRQLHGGSLQSLSDAEHEVAAALRDQRLRRTVQHLLDELESNGGEALLGYEPMAGLRGVRADRHGVAVGGTVPYPDGMTVLHALREARGLLRLTIITGVVLAVSGLISFALHVTLHPDGDPGIGLTLSWGCFFLGLILTGVGTIVHTGRR</sequence>